<dbReference type="HOGENOM" id="CLU_2809934_0_0_6"/>
<sequence>MTSTVSTYSENRWVDLNTFCERSGVPLRRARYWYQNGRLKIKPKDKRGERVYVDWLAWTADQSPWVS</sequence>
<dbReference type="EMBL" id="CP001113">
    <property type="protein sequence ID" value="ACF62519.1"/>
    <property type="molecule type" value="Genomic_DNA"/>
</dbReference>
<evidence type="ECO:0000313" key="2">
    <source>
        <dbReference type="Proteomes" id="UP000008824"/>
    </source>
</evidence>
<protein>
    <recommendedName>
        <fullName evidence="3">Excisionase</fullName>
    </recommendedName>
</protein>
<name>A0A0H3BQR3_SALNS</name>
<accession>A0A0H3BQR3</accession>
<dbReference type="AlphaFoldDB" id="A0A0H3BQR3"/>
<dbReference type="Proteomes" id="UP000008824">
    <property type="component" value="Chromosome"/>
</dbReference>
<dbReference type="KEGG" id="see:SNSL254_A2949"/>
<evidence type="ECO:0000313" key="1">
    <source>
        <dbReference type="EMBL" id="ACF62519.1"/>
    </source>
</evidence>
<evidence type="ECO:0008006" key="3">
    <source>
        <dbReference type="Google" id="ProtNLM"/>
    </source>
</evidence>
<organism evidence="1 2">
    <name type="scientific">Salmonella newport (strain SL254)</name>
    <dbReference type="NCBI Taxonomy" id="423368"/>
    <lineage>
        <taxon>Bacteria</taxon>
        <taxon>Pseudomonadati</taxon>
        <taxon>Pseudomonadota</taxon>
        <taxon>Gammaproteobacteria</taxon>
        <taxon>Enterobacterales</taxon>
        <taxon>Enterobacteriaceae</taxon>
        <taxon>Salmonella</taxon>
    </lineage>
</organism>
<reference evidence="1 2" key="1">
    <citation type="journal article" date="2011" name="J. Bacteriol.">
        <title>Comparative genomics of 28 Salmonella enterica isolates: evidence for CRISPR-mediated adaptive sublineage evolution.</title>
        <authorList>
            <person name="Fricke W.F."/>
            <person name="Mammel M.K."/>
            <person name="McDermott P.F."/>
            <person name="Tartera C."/>
            <person name="White D.G."/>
            <person name="Leclerc J.E."/>
            <person name="Ravel J."/>
            <person name="Cebula T.A."/>
        </authorList>
    </citation>
    <scope>NUCLEOTIDE SEQUENCE [LARGE SCALE GENOMIC DNA]</scope>
    <source>
        <strain evidence="1 2">SL254</strain>
    </source>
</reference>
<gene>
    <name evidence="1" type="ordered locus">SNSL254_A2949</name>
</gene>
<dbReference type="RefSeq" id="WP_000204908.1">
    <property type="nucleotide sequence ID" value="NC_011080.1"/>
</dbReference>
<proteinExistence type="predicted"/>